<evidence type="ECO:0000256" key="1">
    <source>
        <dbReference type="SAM" id="Phobius"/>
    </source>
</evidence>
<evidence type="ECO:0000313" key="2">
    <source>
        <dbReference type="EMBL" id="ELR71247.1"/>
    </source>
</evidence>
<organism evidence="2 3">
    <name type="scientific">Fulvivirga imtechensis AK7</name>
    <dbReference type="NCBI Taxonomy" id="1237149"/>
    <lineage>
        <taxon>Bacteria</taxon>
        <taxon>Pseudomonadati</taxon>
        <taxon>Bacteroidota</taxon>
        <taxon>Cytophagia</taxon>
        <taxon>Cytophagales</taxon>
        <taxon>Fulvivirgaceae</taxon>
        <taxon>Fulvivirga</taxon>
    </lineage>
</organism>
<dbReference type="EMBL" id="AMZN01000043">
    <property type="protein sequence ID" value="ELR71247.1"/>
    <property type="molecule type" value="Genomic_DNA"/>
</dbReference>
<feature type="transmembrane region" description="Helical" evidence="1">
    <location>
        <begin position="12"/>
        <end position="30"/>
    </location>
</feature>
<protein>
    <recommendedName>
        <fullName evidence="4">Yip1 domain-containing protein</fullName>
    </recommendedName>
</protein>
<keyword evidence="1" id="KW-1133">Transmembrane helix</keyword>
<name>L8JVK0_9BACT</name>
<feature type="transmembrane region" description="Helical" evidence="1">
    <location>
        <begin position="186"/>
        <end position="206"/>
    </location>
</feature>
<proteinExistence type="predicted"/>
<dbReference type="STRING" id="1237149.C900_02862"/>
<dbReference type="OrthoDB" id="825516at2"/>
<evidence type="ECO:0000313" key="3">
    <source>
        <dbReference type="Proteomes" id="UP000011135"/>
    </source>
</evidence>
<dbReference type="RefSeq" id="WP_009580185.1">
    <property type="nucleotide sequence ID" value="NZ_AMZN01000043.1"/>
</dbReference>
<keyword evidence="3" id="KW-1185">Reference proteome</keyword>
<keyword evidence="1" id="KW-0812">Transmembrane</keyword>
<dbReference type="Proteomes" id="UP000011135">
    <property type="component" value="Unassembled WGS sequence"/>
</dbReference>
<feature type="transmembrane region" description="Helical" evidence="1">
    <location>
        <begin position="67"/>
        <end position="87"/>
    </location>
</feature>
<feature type="transmembrane region" description="Helical" evidence="1">
    <location>
        <begin position="151"/>
        <end position="174"/>
    </location>
</feature>
<reference evidence="2 3" key="1">
    <citation type="submission" date="2012-12" db="EMBL/GenBank/DDBJ databases">
        <title>Genome assembly of Fulvivirga imtechensis AK7.</title>
        <authorList>
            <person name="Nupur N."/>
            <person name="Khatri I."/>
            <person name="Kumar R."/>
            <person name="Subramanian S."/>
            <person name="Pinnaka A."/>
        </authorList>
    </citation>
    <scope>NUCLEOTIDE SEQUENCE [LARGE SCALE GENOMIC DNA]</scope>
    <source>
        <strain evidence="2 3">AK7</strain>
    </source>
</reference>
<dbReference type="AlphaFoldDB" id="L8JVK0"/>
<keyword evidence="1" id="KW-0472">Membrane</keyword>
<dbReference type="eggNOG" id="ENOG50304IU">
    <property type="taxonomic scope" value="Bacteria"/>
</dbReference>
<sequence>MHNDNGSVFNTNKWVFFLFLCIATLFLLILKKTFIENETAAFEVLESRGEMGVFHMLNALQYFSVPLIYLIKLTVISFVLWIGSFMFGYKITYGNVWQVAVVSESVFLIPELLKILWFVFIETDPNLFEIRSFYPLSLINLVDAYELDKRWFYPLKALNVFEIIYWFVLVAGIHHMAGKRKSVARAIVFSSYVLFFLLWLGFYLIVYK</sequence>
<evidence type="ECO:0008006" key="4">
    <source>
        <dbReference type="Google" id="ProtNLM"/>
    </source>
</evidence>
<gene>
    <name evidence="2" type="ORF">C900_02862</name>
</gene>
<accession>L8JVK0</accession>
<comment type="caution">
    <text evidence="2">The sequence shown here is derived from an EMBL/GenBank/DDBJ whole genome shotgun (WGS) entry which is preliminary data.</text>
</comment>
<feature type="transmembrane region" description="Helical" evidence="1">
    <location>
        <begin position="99"/>
        <end position="120"/>
    </location>
</feature>